<dbReference type="GO" id="GO:0003700">
    <property type="term" value="F:DNA-binding transcription factor activity"/>
    <property type="evidence" value="ECO:0007669"/>
    <property type="project" value="InterPro"/>
</dbReference>
<proteinExistence type="inferred from homology"/>
<evidence type="ECO:0000259" key="6">
    <source>
        <dbReference type="PROSITE" id="PS50931"/>
    </source>
</evidence>
<dbReference type="EMBL" id="SJZB01000018">
    <property type="protein sequence ID" value="TCJ16351.1"/>
    <property type="molecule type" value="Genomic_DNA"/>
</dbReference>
<keyword evidence="5" id="KW-0804">Transcription</keyword>
<dbReference type="PANTHER" id="PTHR30346">
    <property type="entry name" value="TRANSCRIPTIONAL DUAL REGULATOR HCAR-RELATED"/>
    <property type="match status" value="1"/>
</dbReference>
<evidence type="ECO:0000256" key="3">
    <source>
        <dbReference type="ARBA" id="ARBA00023125"/>
    </source>
</evidence>
<evidence type="ECO:0000256" key="5">
    <source>
        <dbReference type="ARBA" id="ARBA00023163"/>
    </source>
</evidence>
<dbReference type="GO" id="GO:0003677">
    <property type="term" value="F:DNA binding"/>
    <property type="evidence" value="ECO:0007669"/>
    <property type="project" value="UniProtKB-KW"/>
</dbReference>
<dbReference type="FunFam" id="1.10.10.10:FF:000001">
    <property type="entry name" value="LysR family transcriptional regulator"/>
    <property type="match status" value="1"/>
</dbReference>
<dbReference type="RefSeq" id="WP_131445279.1">
    <property type="nucleotide sequence ID" value="NZ_SJZB01000018.1"/>
</dbReference>
<keyword evidence="2" id="KW-0805">Transcription regulation</keyword>
<evidence type="ECO:0000313" key="7">
    <source>
        <dbReference type="EMBL" id="TCJ16351.1"/>
    </source>
</evidence>
<dbReference type="SUPFAM" id="SSF46785">
    <property type="entry name" value="Winged helix' DNA-binding domain"/>
    <property type="match status" value="1"/>
</dbReference>
<keyword evidence="3" id="KW-0238">DNA-binding</keyword>
<dbReference type="GO" id="GO:0032993">
    <property type="term" value="C:protein-DNA complex"/>
    <property type="evidence" value="ECO:0007669"/>
    <property type="project" value="TreeGrafter"/>
</dbReference>
<accession>A0A4R1BGN2</accession>
<dbReference type="InterPro" id="IPR000847">
    <property type="entry name" value="LysR_HTH_N"/>
</dbReference>
<protein>
    <submittedName>
        <fullName evidence="7">Hydrogen peroxide-inducible genes activator</fullName>
    </submittedName>
</protein>
<feature type="domain" description="HTH lysR-type" evidence="6">
    <location>
        <begin position="1"/>
        <end position="59"/>
    </location>
</feature>
<dbReference type="Pfam" id="PF00126">
    <property type="entry name" value="HTH_1"/>
    <property type="match status" value="1"/>
</dbReference>
<sequence length="314" mass="34351">MTLTELKYVLAVARERHFGRAADSCFVAQPTLSVAIKKLEEELGVMLFERGGGGDISVTPAGERVVEQAARIFELVDGIKDLAAAAKDDLVGPLKLGVIYTIAPYLLPWLIPEMNRSAPRMPLLLEENYTKVLTERLRKGEIDAMLIATPVEDPGLLSLPLYDEPFQVALPAEHPLRKKKAVTSADLEAENMLLLGTGHCFRDQVLQACPCLNRAASGGLAKTLESSSLETIRHMVASGVGVTVLPCTATRMNYVDDDLLTLRPFKDTPPSRLVSIAWRKSYPRPRAIEAIRQAVLATDLSCVRKIVPGGRDNQ</sequence>
<evidence type="ECO:0000256" key="2">
    <source>
        <dbReference type="ARBA" id="ARBA00023015"/>
    </source>
</evidence>
<comment type="similarity">
    <text evidence="1">Belongs to the LysR transcriptional regulatory family.</text>
</comment>
<name>A0A4R1BGN2_9PROT</name>
<dbReference type="PROSITE" id="PS50931">
    <property type="entry name" value="HTH_LYSR"/>
    <property type="match status" value="1"/>
</dbReference>
<evidence type="ECO:0000256" key="1">
    <source>
        <dbReference type="ARBA" id="ARBA00009437"/>
    </source>
</evidence>
<reference evidence="7 8" key="1">
    <citation type="submission" date="2019-03" db="EMBL/GenBank/DDBJ databases">
        <title>Genome sequence of Thiobacillaceae bacterium LSR1, a sulfur-oxidizing bacterium isolated from freshwater sediment.</title>
        <authorList>
            <person name="Li S."/>
        </authorList>
    </citation>
    <scope>NUCLEOTIDE SEQUENCE [LARGE SCALE GENOMIC DNA]</scope>
    <source>
        <strain evidence="7 8">LSR1</strain>
    </source>
</reference>
<dbReference type="SUPFAM" id="SSF53850">
    <property type="entry name" value="Periplasmic binding protein-like II"/>
    <property type="match status" value="1"/>
</dbReference>
<gene>
    <name evidence="7" type="ORF">EZJ19_05480</name>
</gene>
<dbReference type="InterPro" id="IPR036388">
    <property type="entry name" value="WH-like_DNA-bd_sf"/>
</dbReference>
<evidence type="ECO:0000256" key="4">
    <source>
        <dbReference type="ARBA" id="ARBA00023159"/>
    </source>
</evidence>
<dbReference type="Pfam" id="PF03466">
    <property type="entry name" value="LysR_substrate"/>
    <property type="match status" value="1"/>
</dbReference>
<keyword evidence="4" id="KW-0010">Activator</keyword>
<evidence type="ECO:0000313" key="8">
    <source>
        <dbReference type="Proteomes" id="UP000295443"/>
    </source>
</evidence>
<dbReference type="Proteomes" id="UP000295443">
    <property type="component" value="Unassembled WGS sequence"/>
</dbReference>
<dbReference type="AlphaFoldDB" id="A0A4R1BGN2"/>
<organism evidence="7 8">
    <name type="scientific">Parasulfuritortus cantonensis</name>
    <dbReference type="NCBI Taxonomy" id="2528202"/>
    <lineage>
        <taxon>Bacteria</taxon>
        <taxon>Pseudomonadati</taxon>
        <taxon>Pseudomonadota</taxon>
        <taxon>Betaproteobacteria</taxon>
        <taxon>Nitrosomonadales</taxon>
        <taxon>Thiobacillaceae</taxon>
        <taxon>Parasulfuritortus</taxon>
    </lineage>
</organism>
<dbReference type="InterPro" id="IPR005119">
    <property type="entry name" value="LysR_subst-bd"/>
</dbReference>
<dbReference type="InterPro" id="IPR036390">
    <property type="entry name" value="WH_DNA-bd_sf"/>
</dbReference>
<keyword evidence="8" id="KW-1185">Reference proteome</keyword>
<dbReference type="Gene3D" id="3.40.190.10">
    <property type="entry name" value="Periplasmic binding protein-like II"/>
    <property type="match status" value="2"/>
</dbReference>
<dbReference type="PANTHER" id="PTHR30346:SF26">
    <property type="entry name" value="HYDROGEN PEROXIDE-INDUCIBLE GENES ACTIVATOR"/>
    <property type="match status" value="1"/>
</dbReference>
<dbReference type="PRINTS" id="PR00039">
    <property type="entry name" value="HTHLYSR"/>
</dbReference>
<comment type="caution">
    <text evidence="7">The sequence shown here is derived from an EMBL/GenBank/DDBJ whole genome shotgun (WGS) entry which is preliminary data.</text>
</comment>
<dbReference type="CDD" id="cd08411">
    <property type="entry name" value="PBP2_OxyR"/>
    <property type="match status" value="1"/>
</dbReference>
<dbReference type="OrthoDB" id="9775392at2"/>
<dbReference type="Gene3D" id="1.10.10.10">
    <property type="entry name" value="Winged helix-like DNA-binding domain superfamily/Winged helix DNA-binding domain"/>
    <property type="match status" value="1"/>
</dbReference>